<evidence type="ECO:0000313" key="7">
    <source>
        <dbReference type="Proteomes" id="UP000564644"/>
    </source>
</evidence>
<reference evidence="6 7" key="1">
    <citation type="submission" date="2020-08" db="EMBL/GenBank/DDBJ databases">
        <title>Cohnella phylogeny.</title>
        <authorList>
            <person name="Dunlap C."/>
        </authorList>
    </citation>
    <scope>NUCLEOTIDE SEQUENCE [LARGE SCALE GENOMIC DNA]</scope>
    <source>
        <strain evidence="6 7">CBP 2801</strain>
    </source>
</reference>
<dbReference type="GO" id="GO:0042597">
    <property type="term" value="C:periplasmic space"/>
    <property type="evidence" value="ECO:0007669"/>
    <property type="project" value="UniProtKB-SubCell"/>
</dbReference>
<dbReference type="InterPro" id="IPR008979">
    <property type="entry name" value="Galactose-bd-like_sf"/>
</dbReference>
<dbReference type="Gene3D" id="1.50.10.100">
    <property type="entry name" value="Chondroitin AC/alginate lyase"/>
    <property type="match status" value="1"/>
</dbReference>
<evidence type="ECO:0000259" key="5">
    <source>
        <dbReference type="Pfam" id="PF07940"/>
    </source>
</evidence>
<dbReference type="PANTHER" id="PTHR39210">
    <property type="entry name" value="HEPARIN-SULFATE LYASE"/>
    <property type="match status" value="1"/>
</dbReference>
<dbReference type="CDD" id="cd02795">
    <property type="entry name" value="CBM6-CBM35-CBM36_like"/>
    <property type="match status" value="1"/>
</dbReference>
<evidence type="ECO:0000313" key="6">
    <source>
        <dbReference type="EMBL" id="MBB6735589.1"/>
    </source>
</evidence>
<dbReference type="InterPro" id="IPR012480">
    <property type="entry name" value="Hepar_II_III_C"/>
</dbReference>
<gene>
    <name evidence="6" type="ORF">H7C18_32235</name>
</gene>
<evidence type="ECO:0000256" key="3">
    <source>
        <dbReference type="ARBA" id="ARBA00022764"/>
    </source>
</evidence>
<comment type="subcellular location">
    <subcellularLocation>
        <location evidence="1">Periplasm</location>
    </subcellularLocation>
</comment>
<dbReference type="RefSeq" id="WP_185133239.1">
    <property type="nucleotide sequence ID" value="NZ_JACJVO010000051.1"/>
</dbReference>
<sequence length="1290" mass="140444">MRLWNSGRMLIVALILTLVIPVGTKARAADIPQTGDEEEVVMADTTVYPFVAGDASSDPAATLEGDPAAEPAVRAAGTGLAIDSTAAAPARTFRFEVPSAGRYRIELGGMTAADGGTAEISIDGTTYGEYSFYSINGQYPKPDLYVEQLDLSAGEHTVTLSVKSPGNGVGNGTGTKMYPVRLLLTDLSAVASSKTRSTYYTPAKQEAARQNVQQFDWAASQRDSAVSSANAYLAMGYEGLWDLVPTQNIPRSYNTNQLLGNFSPVSGDLKSYGNYPWQADPLNDPWKIVDPASGYKFPTNDFQAYYKSGLDAHGDFQPDLADKSLLVNTLYPEKGPTWGVDDGYGWVDPATGKRYTFVAYYAHWFLWYGGTAAINNAVSALQNAYVYTGDAQYARAGAVLLSRIADVYPSLDVAAFDKGLYVNSHGGTGDGKAVGSIWETSLVKSFVTAYDAFFPVFDDPEVITFLQSKGEQFDLPLKNNGTELRRGIEDGILRQVYPGVKWDQIRGNNGFHQSALAMAAVVLDTMPETRTWLDYVFRPGGFVNSIPRQVTGGNVLYSMVNDVDRDGNGNEAAPGYNRLWLGTFMQAADILAGYDKYPAADLYQNVKFRKMFQGIYPLVMLGSYTPSIGDSGTTGQPGVLVDKAQSIKAFEQFGTPVYAQLAYMLNGNKTDGIHSDIFTPDPEKVSRDIESVIQSEGPLDLKSVNLTGYGFAGLRDGEQTDDGDNRRSAWMYYGRSQGHGHLDSLNIGLYGFGLDLAPDLGYPEQANATDVNRFEWVQNTISHNTVVVDDSKQQPQYGGTPVHYDDSPMVQMVDVESPKAYPQTELYRRTTAMVKVDEENSYAIDFFRVKGGSDHRFSFHAAEGPVTTEGLNLTPQETGSYAGPDVEYGVRPADDSVSGSGYAGPGYHWLKNVRRDNDPSSQFSVDWHITDTWKVLQNPEDIHVRMTMVGENDDIALADGVPPQNKPGNPKSLTYLLAHRSGQDLSSTFVSVIEPYKDQRFVRGISAVPVTAADTGEEAGDDVRAVKVELQDGRVDYIVSALNPDAAYTVDGNVRFQGSFGIYSEKEGLPVFTYMNDGAYIGKIGPASFASSGVARLSGTVADFTKDLSLDNTLTVQMDLQGEDPNRLIGKTVYVRNDGVRNAAYLIRGVTQTGEGIYELDLGDATLIRAYADNADITKGFVYDVAAGDAFAIPLSRTRYWLSDVKIAVPKTELKKNESVPVEVQGYYADGTRADLSGVQIKYDIDHENIANVDEQNRLKAHNPGTAVIATTVELDGVRRQGSVRVTVSE</sequence>
<proteinExistence type="predicted"/>
<evidence type="ECO:0000256" key="1">
    <source>
        <dbReference type="ARBA" id="ARBA00004418"/>
    </source>
</evidence>
<dbReference type="Pfam" id="PF07940">
    <property type="entry name" value="Hepar_II_III_C"/>
    <property type="match status" value="1"/>
</dbReference>
<name>A0A7X0ST11_9BACL</name>
<dbReference type="Gene3D" id="2.60.40.1080">
    <property type="match status" value="1"/>
</dbReference>
<evidence type="ECO:0000256" key="4">
    <source>
        <dbReference type="ARBA" id="ARBA00023239"/>
    </source>
</evidence>
<dbReference type="Gene3D" id="2.70.98.70">
    <property type="match status" value="1"/>
</dbReference>
<dbReference type="InterPro" id="IPR008929">
    <property type="entry name" value="Chondroitin_lyas"/>
</dbReference>
<keyword evidence="7" id="KW-1185">Reference proteome</keyword>
<dbReference type="SUPFAM" id="SSF49785">
    <property type="entry name" value="Galactose-binding domain-like"/>
    <property type="match status" value="1"/>
</dbReference>
<keyword evidence="4" id="KW-0456">Lyase</keyword>
<accession>A0A7X0ST11</accession>
<comment type="caution">
    <text evidence="6">The sequence shown here is derived from an EMBL/GenBank/DDBJ whole genome shotgun (WGS) entry which is preliminary data.</text>
</comment>
<dbReference type="GO" id="GO:0016829">
    <property type="term" value="F:lyase activity"/>
    <property type="evidence" value="ECO:0007669"/>
    <property type="project" value="UniProtKB-KW"/>
</dbReference>
<feature type="domain" description="Heparinase II/III-like C-terminal" evidence="5">
    <location>
        <begin position="735"/>
        <end position="794"/>
    </location>
</feature>
<dbReference type="Gene3D" id="2.60.120.260">
    <property type="entry name" value="Galactose-binding domain-like"/>
    <property type="match status" value="1"/>
</dbReference>
<dbReference type="EMBL" id="JACJVO010000051">
    <property type="protein sequence ID" value="MBB6735589.1"/>
    <property type="molecule type" value="Genomic_DNA"/>
</dbReference>
<dbReference type="PANTHER" id="PTHR39210:SF1">
    <property type="entry name" value="HEPARIN-SULFATE LYASE"/>
    <property type="match status" value="1"/>
</dbReference>
<evidence type="ECO:0000256" key="2">
    <source>
        <dbReference type="ARBA" id="ARBA00022729"/>
    </source>
</evidence>
<dbReference type="SUPFAM" id="SSF48230">
    <property type="entry name" value="Chondroitin AC/alginate lyase"/>
    <property type="match status" value="1"/>
</dbReference>
<keyword evidence="2" id="KW-0732">Signal</keyword>
<dbReference type="Proteomes" id="UP000564644">
    <property type="component" value="Unassembled WGS sequence"/>
</dbReference>
<protein>
    <submittedName>
        <fullName evidence="6">Heparinase II/III family protein</fullName>
    </submittedName>
</protein>
<keyword evidence="3" id="KW-0574">Periplasm</keyword>
<organism evidence="6 7">
    <name type="scientific">Cohnella zeiphila</name>
    <dbReference type="NCBI Taxonomy" id="2761120"/>
    <lineage>
        <taxon>Bacteria</taxon>
        <taxon>Bacillati</taxon>
        <taxon>Bacillota</taxon>
        <taxon>Bacilli</taxon>
        <taxon>Bacillales</taxon>
        <taxon>Paenibacillaceae</taxon>
        <taxon>Cohnella</taxon>
    </lineage>
</organism>